<keyword evidence="9 10" id="KW-0472">Membrane</keyword>
<dbReference type="SUPFAM" id="SSF116726">
    <property type="entry name" value="TrkA C-terminal domain-like"/>
    <property type="match status" value="1"/>
</dbReference>
<dbReference type="GO" id="GO:0006813">
    <property type="term" value="P:potassium ion transport"/>
    <property type="evidence" value="ECO:0007669"/>
    <property type="project" value="UniProtKB-KW"/>
</dbReference>
<dbReference type="Pfam" id="PF00999">
    <property type="entry name" value="Na_H_Exchanger"/>
    <property type="match status" value="1"/>
</dbReference>
<feature type="transmembrane region" description="Helical" evidence="10">
    <location>
        <begin position="166"/>
        <end position="189"/>
    </location>
</feature>
<feature type="transmembrane region" description="Helical" evidence="10">
    <location>
        <begin position="236"/>
        <end position="252"/>
    </location>
</feature>
<keyword evidence="8" id="KW-0406">Ion transport</keyword>
<feature type="transmembrane region" description="Helical" evidence="10">
    <location>
        <begin position="80"/>
        <end position="99"/>
    </location>
</feature>
<gene>
    <name evidence="13" type="ORF">Acaty_c1397</name>
</gene>
<name>A0A059ZV04_ACICK</name>
<feature type="transmembrane region" description="Helical" evidence="10">
    <location>
        <begin position="111"/>
        <end position="129"/>
    </location>
</feature>
<dbReference type="FunFam" id="3.40.50.720:FF:000036">
    <property type="entry name" value="Glutathione-regulated potassium-efflux system protein KefB"/>
    <property type="match status" value="1"/>
</dbReference>
<dbReference type="InterPro" id="IPR038770">
    <property type="entry name" value="Na+/solute_symporter_sf"/>
</dbReference>
<feature type="domain" description="RCK N-terminal" evidence="11">
    <location>
        <begin position="424"/>
        <end position="541"/>
    </location>
</feature>
<dbReference type="eggNOG" id="COG1226">
    <property type="taxonomic scope" value="Bacteria"/>
</dbReference>
<feature type="domain" description="RCK C-terminal" evidence="12">
    <location>
        <begin position="586"/>
        <end position="670"/>
    </location>
</feature>
<dbReference type="GO" id="GO:0012505">
    <property type="term" value="C:endomembrane system"/>
    <property type="evidence" value="ECO:0007669"/>
    <property type="project" value="UniProtKB-SubCell"/>
</dbReference>
<evidence type="ECO:0000256" key="9">
    <source>
        <dbReference type="ARBA" id="ARBA00023136"/>
    </source>
</evidence>
<dbReference type="Gene3D" id="1.20.1530.20">
    <property type="match status" value="1"/>
</dbReference>
<feature type="transmembrane region" description="Helical" evidence="10">
    <location>
        <begin position="289"/>
        <end position="308"/>
    </location>
</feature>
<dbReference type="GO" id="GO:0015297">
    <property type="term" value="F:antiporter activity"/>
    <property type="evidence" value="ECO:0007669"/>
    <property type="project" value="UniProtKB-KW"/>
</dbReference>
<organism evidence="13 14">
    <name type="scientific">Acidithiobacillus caldus (strain ATCC 51756 / DSM 8584 / KU)</name>
    <dbReference type="NCBI Taxonomy" id="637389"/>
    <lineage>
        <taxon>Bacteria</taxon>
        <taxon>Pseudomonadati</taxon>
        <taxon>Pseudomonadota</taxon>
        <taxon>Acidithiobacillia</taxon>
        <taxon>Acidithiobacillales</taxon>
        <taxon>Acidithiobacillaceae</taxon>
        <taxon>Acidithiobacillus</taxon>
    </lineage>
</organism>
<dbReference type="Gene3D" id="3.40.50.720">
    <property type="entry name" value="NAD(P)-binding Rossmann-like Domain"/>
    <property type="match status" value="1"/>
</dbReference>
<dbReference type="GO" id="GO:0005886">
    <property type="term" value="C:plasma membrane"/>
    <property type="evidence" value="ECO:0007669"/>
    <property type="project" value="TreeGrafter"/>
</dbReference>
<keyword evidence="7 10" id="KW-1133">Transmembrane helix</keyword>
<feature type="transmembrane region" description="Helical" evidence="10">
    <location>
        <begin position="258"/>
        <end position="277"/>
    </location>
</feature>
<dbReference type="PANTHER" id="PTHR46157">
    <property type="entry name" value="K(+) EFFLUX ANTIPORTER 3, CHLOROPLASTIC"/>
    <property type="match status" value="1"/>
</dbReference>
<evidence type="ECO:0000256" key="1">
    <source>
        <dbReference type="ARBA" id="ARBA00004127"/>
    </source>
</evidence>
<dbReference type="GO" id="GO:0008324">
    <property type="term" value="F:monoatomic cation transmembrane transporter activity"/>
    <property type="evidence" value="ECO:0007669"/>
    <property type="project" value="InterPro"/>
</dbReference>
<proteinExistence type="predicted"/>
<comment type="subcellular location">
    <subcellularLocation>
        <location evidence="1">Endomembrane system</location>
        <topology evidence="1">Multi-pass membrane protein</topology>
    </subcellularLocation>
</comment>
<feature type="transmembrane region" description="Helical" evidence="10">
    <location>
        <begin position="49"/>
        <end position="68"/>
    </location>
</feature>
<keyword evidence="6" id="KW-0630">Potassium</keyword>
<dbReference type="InterPro" id="IPR036721">
    <property type="entry name" value="RCK_C_sf"/>
</dbReference>
<evidence type="ECO:0000256" key="10">
    <source>
        <dbReference type="SAM" id="Phobius"/>
    </source>
</evidence>
<dbReference type="InterPro" id="IPR003148">
    <property type="entry name" value="RCK_N"/>
</dbReference>
<evidence type="ECO:0000313" key="13">
    <source>
        <dbReference type="EMBL" id="AIA55263.1"/>
    </source>
</evidence>
<protein>
    <submittedName>
        <fullName evidence="13">Glutathione-regulated potassium-efflux system protein KefB</fullName>
    </submittedName>
</protein>
<feature type="transmembrane region" description="Helical" evidence="10">
    <location>
        <begin position="135"/>
        <end position="154"/>
    </location>
</feature>
<evidence type="ECO:0000256" key="2">
    <source>
        <dbReference type="ARBA" id="ARBA00022448"/>
    </source>
</evidence>
<dbReference type="SUPFAM" id="SSF51735">
    <property type="entry name" value="NAD(P)-binding Rossmann-fold domains"/>
    <property type="match status" value="1"/>
</dbReference>
<dbReference type="EMBL" id="CP005986">
    <property type="protein sequence ID" value="AIA55263.1"/>
    <property type="molecule type" value="Genomic_DNA"/>
</dbReference>
<reference evidence="13 14" key="1">
    <citation type="journal article" date="2009" name="J. Bacteriol.">
        <title>Draft genome sequence of the extremely acidophilic bacterium Acidithiobacillus caldus ATCC 51756 reveals metabolic versatility in the genus Acidithiobacillus.</title>
        <authorList>
            <person name="Valdes J."/>
            <person name="Quatrini R."/>
            <person name="Hallberg K."/>
            <person name="Dopson M."/>
            <person name="Valenzuela P.D."/>
            <person name="Holmes D.S."/>
        </authorList>
    </citation>
    <scope>NUCLEOTIDE SEQUENCE [LARGE SCALE GENOMIC DNA]</scope>
    <source>
        <strain evidence="14">ATCC 51756 / DSM 8584 / KU</strain>
    </source>
</reference>
<feature type="transmembrane region" description="Helical" evidence="10">
    <location>
        <begin position="314"/>
        <end position="336"/>
    </location>
</feature>
<evidence type="ECO:0000256" key="5">
    <source>
        <dbReference type="ARBA" id="ARBA00022692"/>
    </source>
</evidence>
<dbReference type="PROSITE" id="PS51201">
    <property type="entry name" value="RCK_N"/>
    <property type="match status" value="1"/>
</dbReference>
<sequence>MLLLRYDTKKTCPGDPSATMPDSSLLIVVVLLATTVVLVGLLKWLRLPAIFAYLLTGVLLGPHALALVPDLERTRQLAEFGVVFLMFSIGLEFSPAQFMAMRRLVFGMGSLQVLASLLLFLAIATFLGLGWRSGIIVGGILAMSSTAMVARVLSEKMETASRHGRIAISILLFQDLAVVPLLVLIPALAGDRAALPAALALAALKAAVILLVLLVLGRPIVRPWFQLVAQRKSSELFMLNVLFVTLGLAWITEAAGLSLALGAFVAGMLIAETAYRYQVEADIAAFRDILLGLFFITIGMLVDLHQILADFPEILVILVAILVIKGIVVWASCRLFAFEQGVALRTALVLAQAGEFGFVLLSLANQFRLLPAAVLQPLLGAMLLSLVLAPIFLEHNGWIAQRLVRSYRRGRERSLRAIRSLQLKEHVILCGYGRVGQSIARVLEEEGIPYLALDLDPSRVRQAQSAGESIFFGDASRRDVLQASGLAEARALVVTFGDVATSRRVLAVASELQPRLPLLARAHDDSQIAALEAAGADEVVPEVTEGALMLASQTLLQLGFPLSQILRRVRRFREERYRVFRGSFWGGSEPGEDQGSPRLLSVSLGDTGWAIGKTLAELNLPALGVQVTALRRQGIRGRDPADTMRLRADDVLVIFGDPKSLQAAQQWLLEGPDAGAFVTQNRE</sequence>
<dbReference type="InterPro" id="IPR006153">
    <property type="entry name" value="Cation/H_exchanger_TM"/>
</dbReference>
<dbReference type="GO" id="GO:1902600">
    <property type="term" value="P:proton transmembrane transport"/>
    <property type="evidence" value="ECO:0007669"/>
    <property type="project" value="InterPro"/>
</dbReference>
<evidence type="ECO:0000256" key="6">
    <source>
        <dbReference type="ARBA" id="ARBA00022958"/>
    </source>
</evidence>
<dbReference type="eggNOG" id="COG0475">
    <property type="taxonomic scope" value="Bacteria"/>
</dbReference>
<feature type="transmembrane region" description="Helical" evidence="10">
    <location>
        <begin position="348"/>
        <end position="367"/>
    </location>
</feature>
<dbReference type="AlphaFoldDB" id="A0A059ZV04"/>
<feature type="transmembrane region" description="Helical" evidence="10">
    <location>
        <begin position="195"/>
        <end position="216"/>
    </location>
</feature>
<keyword evidence="3" id="KW-0050">Antiport</keyword>
<dbReference type="KEGG" id="acz:Acaty_c1397"/>
<dbReference type="PANTHER" id="PTHR46157:SF4">
    <property type="entry name" value="K(+) EFFLUX ANTIPORTER 3, CHLOROPLASTIC"/>
    <property type="match status" value="1"/>
</dbReference>
<dbReference type="Proteomes" id="UP000005522">
    <property type="component" value="Chromosome"/>
</dbReference>
<dbReference type="Gene3D" id="3.30.70.1450">
    <property type="entry name" value="Regulator of K+ conductance, C-terminal domain"/>
    <property type="match status" value="1"/>
</dbReference>
<evidence type="ECO:0000256" key="8">
    <source>
        <dbReference type="ARBA" id="ARBA00023065"/>
    </source>
</evidence>
<evidence type="ECO:0000313" key="14">
    <source>
        <dbReference type="Proteomes" id="UP000005522"/>
    </source>
</evidence>
<dbReference type="InterPro" id="IPR036291">
    <property type="entry name" value="NAD(P)-bd_dom_sf"/>
</dbReference>
<evidence type="ECO:0000256" key="7">
    <source>
        <dbReference type="ARBA" id="ARBA00022989"/>
    </source>
</evidence>
<evidence type="ECO:0000256" key="4">
    <source>
        <dbReference type="ARBA" id="ARBA00022538"/>
    </source>
</evidence>
<dbReference type="InterPro" id="IPR006037">
    <property type="entry name" value="RCK_C"/>
</dbReference>
<keyword evidence="5 10" id="KW-0812">Transmembrane</keyword>
<feature type="transmembrane region" description="Helical" evidence="10">
    <location>
        <begin position="23"/>
        <end position="42"/>
    </location>
</feature>
<dbReference type="PROSITE" id="PS51202">
    <property type="entry name" value="RCK_C"/>
    <property type="match status" value="1"/>
</dbReference>
<keyword evidence="2" id="KW-0813">Transport</keyword>
<evidence type="ECO:0000256" key="3">
    <source>
        <dbReference type="ARBA" id="ARBA00022449"/>
    </source>
</evidence>
<evidence type="ECO:0000259" key="12">
    <source>
        <dbReference type="PROSITE" id="PS51202"/>
    </source>
</evidence>
<evidence type="ECO:0000259" key="11">
    <source>
        <dbReference type="PROSITE" id="PS51201"/>
    </source>
</evidence>
<feature type="transmembrane region" description="Helical" evidence="10">
    <location>
        <begin position="373"/>
        <end position="393"/>
    </location>
</feature>
<dbReference type="Pfam" id="PF02080">
    <property type="entry name" value="TrkA_C"/>
    <property type="match status" value="1"/>
</dbReference>
<keyword evidence="4" id="KW-0633">Potassium transport</keyword>
<dbReference type="HOGENOM" id="CLU_005126_9_0_6"/>
<dbReference type="Pfam" id="PF02254">
    <property type="entry name" value="TrkA_N"/>
    <property type="match status" value="1"/>
</dbReference>
<accession>A0A059ZV04</accession>